<dbReference type="EMBL" id="QXFT01000356">
    <property type="protein sequence ID" value="KAE9346280.1"/>
    <property type="molecule type" value="Genomic_DNA"/>
</dbReference>
<evidence type="ECO:0000313" key="1">
    <source>
        <dbReference type="EMBL" id="KAE9036242.1"/>
    </source>
</evidence>
<keyword evidence="3" id="KW-1185">Reference proteome</keyword>
<evidence type="ECO:0000313" key="2">
    <source>
        <dbReference type="EMBL" id="KAE9346280.1"/>
    </source>
</evidence>
<organism evidence="1 4">
    <name type="scientific">Phytophthora rubi</name>
    <dbReference type="NCBI Taxonomy" id="129364"/>
    <lineage>
        <taxon>Eukaryota</taxon>
        <taxon>Sar</taxon>
        <taxon>Stramenopiles</taxon>
        <taxon>Oomycota</taxon>
        <taxon>Peronosporomycetes</taxon>
        <taxon>Peronosporales</taxon>
        <taxon>Peronosporaceae</taxon>
        <taxon>Phytophthora</taxon>
    </lineage>
</organism>
<evidence type="ECO:0008006" key="5">
    <source>
        <dbReference type="Google" id="ProtNLM"/>
    </source>
</evidence>
<dbReference type="Proteomes" id="UP000434957">
    <property type="component" value="Unassembled WGS sequence"/>
</dbReference>
<proteinExistence type="predicted"/>
<evidence type="ECO:0000313" key="4">
    <source>
        <dbReference type="Proteomes" id="UP000435112"/>
    </source>
</evidence>
<reference evidence="1 4" key="1">
    <citation type="submission" date="2018-09" db="EMBL/GenBank/DDBJ databases">
        <title>Genomic investigation of the strawberry pathogen Phytophthora fragariae indicates pathogenicity is determined by transcriptional variation in three key races.</title>
        <authorList>
            <person name="Adams T.M."/>
            <person name="Armitage A.D."/>
            <person name="Sobczyk M.K."/>
            <person name="Bates H.J."/>
            <person name="Dunwell J.M."/>
            <person name="Nellist C.F."/>
            <person name="Harrison R.J."/>
        </authorList>
    </citation>
    <scope>NUCLEOTIDE SEQUENCE [LARGE SCALE GENOMIC DNA]</scope>
    <source>
        <strain evidence="1 4">SCRP324</strain>
        <strain evidence="2 3">SCRP333</strain>
    </source>
</reference>
<dbReference type="EMBL" id="QXFU01000338">
    <property type="protein sequence ID" value="KAE9036242.1"/>
    <property type="molecule type" value="Genomic_DNA"/>
</dbReference>
<dbReference type="OrthoDB" id="115895at2759"/>
<dbReference type="AlphaFoldDB" id="A0A6A3N3S1"/>
<name>A0A6A3N3S1_9STRA</name>
<sequence length="146" mass="16247">MLTPIDELLAKLSTAEAVKLANLNKFADDILAKIKTTKGAAARISQWSKEEFTPTAIANLLKKYPSISRDGSEWSAWKLYAAQYLRKANFLKPTLYEVGPSFTMKLSSTGSSFCNFWNEVGCSRASTAEVLKRHRTPRGSFCTDTQ</sequence>
<accession>A0A6A3N3S1</accession>
<dbReference type="Proteomes" id="UP000435112">
    <property type="component" value="Unassembled WGS sequence"/>
</dbReference>
<evidence type="ECO:0000313" key="3">
    <source>
        <dbReference type="Proteomes" id="UP000434957"/>
    </source>
</evidence>
<gene>
    <name evidence="1" type="ORF">PR002_g7185</name>
    <name evidence="2" type="ORF">PR003_g7519</name>
</gene>
<comment type="caution">
    <text evidence="1">The sequence shown here is derived from an EMBL/GenBank/DDBJ whole genome shotgun (WGS) entry which is preliminary data.</text>
</comment>
<protein>
    <recommendedName>
        <fullName evidence="5">RxLR effector protein</fullName>
    </recommendedName>
</protein>